<dbReference type="InterPro" id="IPR014756">
    <property type="entry name" value="Ig_E-set"/>
</dbReference>
<gene>
    <name evidence="6" type="primary">glgX</name>
    <name evidence="6" type="ORF">NFI88_09620</name>
</gene>
<feature type="domain" description="Glycosyl hydrolase family 13 catalytic" evidence="5">
    <location>
        <begin position="163"/>
        <end position="570"/>
    </location>
</feature>
<dbReference type="InterPro" id="IPR013780">
    <property type="entry name" value="Glyco_hydro_b"/>
</dbReference>
<dbReference type="NCBIfam" id="TIGR02100">
    <property type="entry name" value="glgX_debranch"/>
    <property type="match status" value="1"/>
</dbReference>
<dbReference type="InterPro" id="IPR013783">
    <property type="entry name" value="Ig-like_fold"/>
</dbReference>
<feature type="compositionally biased region" description="Basic and acidic residues" evidence="4">
    <location>
        <begin position="466"/>
        <end position="476"/>
    </location>
</feature>
<evidence type="ECO:0000256" key="2">
    <source>
        <dbReference type="ARBA" id="ARBA00022801"/>
    </source>
</evidence>
<dbReference type="Pfam" id="PF00128">
    <property type="entry name" value="Alpha-amylase"/>
    <property type="match status" value="1"/>
</dbReference>
<name>A0ABT1VXN1_9PROT</name>
<evidence type="ECO:0000256" key="3">
    <source>
        <dbReference type="ARBA" id="ARBA00023295"/>
    </source>
</evidence>
<dbReference type="InterPro" id="IPR044505">
    <property type="entry name" value="GlgX_Isoamylase_N_E_set"/>
</dbReference>
<keyword evidence="2" id="KW-0378">Hydrolase</keyword>
<accession>A0ABT1VXN1</accession>
<evidence type="ECO:0000313" key="7">
    <source>
        <dbReference type="Proteomes" id="UP001524547"/>
    </source>
</evidence>
<proteinExistence type="inferred from homology"/>
<feature type="region of interest" description="Disordered" evidence="4">
    <location>
        <begin position="466"/>
        <end position="489"/>
    </location>
</feature>
<comment type="similarity">
    <text evidence="1">Belongs to the glycosyl hydrolase 13 family.</text>
</comment>
<dbReference type="SMART" id="SM00642">
    <property type="entry name" value="Aamy"/>
    <property type="match status" value="1"/>
</dbReference>
<evidence type="ECO:0000256" key="4">
    <source>
        <dbReference type="SAM" id="MobiDB-lite"/>
    </source>
</evidence>
<dbReference type="EMBL" id="JAMZEJ010000005">
    <property type="protein sequence ID" value="MCQ8241096.1"/>
    <property type="molecule type" value="Genomic_DNA"/>
</dbReference>
<dbReference type="SUPFAM" id="SSF51011">
    <property type="entry name" value="Glycosyl hydrolase domain"/>
    <property type="match status" value="1"/>
</dbReference>
<dbReference type="InterPro" id="IPR004193">
    <property type="entry name" value="Glyco_hydro_13_N"/>
</dbReference>
<dbReference type="SUPFAM" id="SSF51445">
    <property type="entry name" value="(Trans)glycosidases"/>
    <property type="match status" value="1"/>
</dbReference>
<dbReference type="RefSeq" id="WP_422919953.1">
    <property type="nucleotide sequence ID" value="NZ_JAMZEJ010000005.1"/>
</dbReference>
<keyword evidence="3" id="KW-0326">Glycosidase</keyword>
<dbReference type="CDD" id="cd11326">
    <property type="entry name" value="AmyAc_Glg_debranch"/>
    <property type="match status" value="1"/>
</dbReference>
<reference evidence="6 7" key="1">
    <citation type="submission" date="2022-06" db="EMBL/GenBank/DDBJ databases">
        <title>Rhizosaccharibacter gen. nov. sp. nov. KSS12, endophytic bacteria isolated from sugarcane.</title>
        <authorList>
            <person name="Pitiwittayakul N."/>
        </authorList>
    </citation>
    <scope>NUCLEOTIDE SEQUENCE [LARGE SCALE GENOMIC DNA]</scope>
    <source>
        <strain evidence="6 7">KSS12</strain>
    </source>
</reference>
<dbReference type="Gene3D" id="2.60.40.1180">
    <property type="entry name" value="Golgi alpha-mannosidase II"/>
    <property type="match status" value="1"/>
</dbReference>
<evidence type="ECO:0000313" key="6">
    <source>
        <dbReference type="EMBL" id="MCQ8241096.1"/>
    </source>
</evidence>
<dbReference type="Gene3D" id="3.20.20.80">
    <property type="entry name" value="Glycosidases"/>
    <property type="match status" value="1"/>
</dbReference>
<dbReference type="PANTHER" id="PTHR43002">
    <property type="entry name" value="GLYCOGEN DEBRANCHING ENZYME"/>
    <property type="match status" value="1"/>
</dbReference>
<protein>
    <submittedName>
        <fullName evidence="6">Glycogen debranching protein GlgX</fullName>
    </submittedName>
</protein>
<comment type="caution">
    <text evidence="6">The sequence shown here is derived from an EMBL/GenBank/DDBJ whole genome shotgun (WGS) entry which is preliminary data.</text>
</comment>
<evidence type="ECO:0000256" key="1">
    <source>
        <dbReference type="ARBA" id="ARBA00008061"/>
    </source>
</evidence>
<evidence type="ECO:0000259" key="5">
    <source>
        <dbReference type="SMART" id="SM00642"/>
    </source>
</evidence>
<dbReference type="CDD" id="cd02856">
    <property type="entry name" value="E_set_GDE_Isoamylase_N"/>
    <property type="match status" value="1"/>
</dbReference>
<keyword evidence="7" id="KW-1185">Reference proteome</keyword>
<sequence>MRVTEGQPFPLGATFDGLGVNFALFSANATKVELCVFDPSGRQEIARVELPEYTDEVWHGYLPDARPGMVYGYRVHGPYDPRAGHRFNPNKLLVDPYALAHVGELLHDPAIFGYEWGHPDGALSFDERDSAPFVPKCRVIDPAFTWGADRRPRVPWEHTILYETHVRGYTIRHPSLPFGLGGTYAGLASDEVIAHIKELGVTSVELLPIHFFADEGHLAGTGLTNYWGYNTIGFFAPDARYASGASSHVSEFKSMVRRLHEAGLEVILDVVYNHTAEGNEMGPTISFKGIDNASYYRLIPGEEQYYINDTGTGNTLNLSHPRVLQMVTDSLRYWVTEMHVDGFRFDLATILGRESYGFDEGGGFLDSCRQDPVLAGVKLIAEPWDCGPGGYQVGGFPPGWAEWNDAFRDTVRAFWKSESSAAELSKRLCASADKFNRRGRRPWSSVNFITAHDGFTLNDVVSFNDKHNEANGENNRDGTSNNHSWNCGAEGDTDDAEVLALRERQMRNMMATLIMSQGTPMILAGDEFARTQNGNNNAYCQDNDISWVDWSRLEKNNSLFQFVRRLIALRRDYPILRRQRFMTGEVDPDLDVRDVTWVNAAGEQMGDSDWADGGLRSFGMLMDGRAKTSGIRREGKDATLLILFNGHHDTVEFLLPPCAGGEHWRLLLDTNRPTMTSGRAYKVGNVCDVIGRSMLLFALET</sequence>
<dbReference type="InterPro" id="IPR017853">
    <property type="entry name" value="GH"/>
</dbReference>
<dbReference type="InterPro" id="IPR011837">
    <property type="entry name" value="Glycogen_debranch_GlgX"/>
</dbReference>
<dbReference type="Proteomes" id="UP001524547">
    <property type="component" value="Unassembled WGS sequence"/>
</dbReference>
<dbReference type="InterPro" id="IPR006047">
    <property type="entry name" value="GH13_cat_dom"/>
</dbReference>
<dbReference type="Pfam" id="PF02922">
    <property type="entry name" value="CBM_48"/>
    <property type="match status" value="1"/>
</dbReference>
<dbReference type="SUPFAM" id="SSF81296">
    <property type="entry name" value="E set domains"/>
    <property type="match status" value="1"/>
</dbReference>
<organism evidence="6 7">
    <name type="scientific">Rhizosaccharibacter radicis</name>
    <dbReference type="NCBI Taxonomy" id="2782605"/>
    <lineage>
        <taxon>Bacteria</taxon>
        <taxon>Pseudomonadati</taxon>
        <taxon>Pseudomonadota</taxon>
        <taxon>Alphaproteobacteria</taxon>
        <taxon>Acetobacterales</taxon>
        <taxon>Acetobacteraceae</taxon>
        <taxon>Rhizosaccharibacter</taxon>
    </lineage>
</organism>
<dbReference type="Gene3D" id="2.60.40.10">
    <property type="entry name" value="Immunoglobulins"/>
    <property type="match status" value="1"/>
</dbReference>